<gene>
    <name evidence="1" type="ORF">AAFF_G00028320</name>
</gene>
<name>A0AAD7S4F1_9TELE</name>
<dbReference type="AlphaFoldDB" id="A0AAD7S4F1"/>
<accession>A0AAD7S4F1</accession>
<evidence type="ECO:0000313" key="1">
    <source>
        <dbReference type="EMBL" id="KAJ8395785.1"/>
    </source>
</evidence>
<evidence type="ECO:0000313" key="2">
    <source>
        <dbReference type="Proteomes" id="UP001221898"/>
    </source>
</evidence>
<reference evidence="1" key="1">
    <citation type="journal article" date="2023" name="Science">
        <title>Genome structures resolve the early diversification of teleost fishes.</title>
        <authorList>
            <person name="Parey E."/>
            <person name="Louis A."/>
            <person name="Montfort J."/>
            <person name="Bouchez O."/>
            <person name="Roques C."/>
            <person name="Iampietro C."/>
            <person name="Lluch J."/>
            <person name="Castinel A."/>
            <person name="Donnadieu C."/>
            <person name="Desvignes T."/>
            <person name="Floi Bucao C."/>
            <person name="Jouanno E."/>
            <person name="Wen M."/>
            <person name="Mejri S."/>
            <person name="Dirks R."/>
            <person name="Jansen H."/>
            <person name="Henkel C."/>
            <person name="Chen W.J."/>
            <person name="Zahm M."/>
            <person name="Cabau C."/>
            <person name="Klopp C."/>
            <person name="Thompson A.W."/>
            <person name="Robinson-Rechavi M."/>
            <person name="Braasch I."/>
            <person name="Lecointre G."/>
            <person name="Bobe J."/>
            <person name="Postlethwait J.H."/>
            <person name="Berthelot C."/>
            <person name="Roest Crollius H."/>
            <person name="Guiguen Y."/>
        </authorList>
    </citation>
    <scope>NUCLEOTIDE SEQUENCE</scope>
    <source>
        <strain evidence="1">NC1722</strain>
    </source>
</reference>
<sequence length="103" mass="10973">MLAANEGVQGLQRCHKGRLLSCAVQEEELMTPLHRPGLLPSCGEQEARPSAAPALLQSVLLMSGWLGPADSSTIGPMLLKTLTLLPFPVASHAKDLGFPDKME</sequence>
<proteinExistence type="predicted"/>
<comment type="caution">
    <text evidence="1">The sequence shown here is derived from an EMBL/GenBank/DDBJ whole genome shotgun (WGS) entry which is preliminary data.</text>
</comment>
<organism evidence="1 2">
    <name type="scientific">Aldrovandia affinis</name>
    <dbReference type="NCBI Taxonomy" id="143900"/>
    <lineage>
        <taxon>Eukaryota</taxon>
        <taxon>Metazoa</taxon>
        <taxon>Chordata</taxon>
        <taxon>Craniata</taxon>
        <taxon>Vertebrata</taxon>
        <taxon>Euteleostomi</taxon>
        <taxon>Actinopterygii</taxon>
        <taxon>Neopterygii</taxon>
        <taxon>Teleostei</taxon>
        <taxon>Notacanthiformes</taxon>
        <taxon>Halosauridae</taxon>
        <taxon>Aldrovandia</taxon>
    </lineage>
</organism>
<protein>
    <submittedName>
        <fullName evidence="1">Uncharacterized protein</fullName>
    </submittedName>
</protein>
<dbReference type="EMBL" id="JAINUG010000113">
    <property type="protein sequence ID" value="KAJ8395785.1"/>
    <property type="molecule type" value="Genomic_DNA"/>
</dbReference>
<keyword evidence="2" id="KW-1185">Reference proteome</keyword>
<dbReference type="Proteomes" id="UP001221898">
    <property type="component" value="Unassembled WGS sequence"/>
</dbReference>